<comment type="catalytic activity">
    <reaction evidence="18">
        <text>a 1,2-diacyl-sn-glycero-3-phosphocholine(in) = a 1,2-diacyl-sn-glycero-3-phosphocholine(out)</text>
        <dbReference type="Rhea" id="RHEA:38571"/>
        <dbReference type="ChEBI" id="CHEBI:57643"/>
    </reaction>
</comment>
<evidence type="ECO:0000256" key="18">
    <source>
        <dbReference type="ARBA" id="ARBA00024631"/>
    </source>
</evidence>
<feature type="compositionally biased region" description="Basic and acidic residues" evidence="20">
    <location>
        <begin position="165"/>
        <end position="176"/>
    </location>
</feature>
<accession>A0A8E2F723</accession>
<evidence type="ECO:0000256" key="15">
    <source>
        <dbReference type="ARBA" id="ARBA00024479"/>
    </source>
</evidence>
<feature type="transmembrane region" description="Helical" evidence="19">
    <location>
        <begin position="538"/>
        <end position="559"/>
    </location>
</feature>
<sequence length="922" mass="105123">MMASNILSRLLPAASDDPSIFEDTNRQRHRHPADLDDHLGLDIDEENLGERFQEQDLEHLLADAAASQITTESTAFVPQNRKRGVPARQPSSSKMRPEWTRPGPSRGAHPDDDDDVPESLLLEGFGDPSAATRPSNARNPVDGREGLPPPVPGPATRRTRAQWESTRRQQQLHEDGQNTGGATRWAFPGRTGHISNDPKERAMWLWVNVQDLDAFLGEVYSYFVGHGIWSILLHKVLALLQSAFVVGFITFLLFCIDYPKISQSKNMDEVLIPQCTKKIHGLWAFMLWVFALSWMYVAVGSIRDIPRLWNMHSFYHYLLEIPDRNIQTVSWQLVVSRLMALRDANFSTAQNLSPETRRILQDKSRQRMDAHDIANRLMRRENYLIALFNKEILDVTMPIPFLGKRQFFSRTTEWHVSLSIMDFVFDSRNQINPLFLKEKHRRHLVEQLRHRFFLVGVISILCAPFAVSLFCVSYFFKYFTEYHKDPSQLGSRTFTPLAEWKFREFNELRHLFERRRNMAYPYADRYLAQFPKDKMEQLSSFVAFIAGAFGAVLALFTLFDSELVLGFEITPGKSILFYLGILGVVYRAARSSSPQDDLVLDPRYALTQVIECTRYEPASWKGRLHSDEVRNEFSALYQLKVVIFAEEILSMIITPFILMIRLPQCSERIVDFFREFTVHVDGLGSVCSFAVFDFKRGGENAPVNRARDREDSGLRDDYYTAKDNKMLASYYGFLDNYATPGRGQYNGRMQAKGNFHPPPVFPSAFAGMSSYNQATEIAGRSNSRGPAGRQPVHRRTPRHIPTAGRASPINSILLDPHHQPTISGTRNSPRQVAQSKYRSSLHPLADPDELDETELPEPAQHPNKVIEEDSSFGDSWRTTQPAQNEDDNEEEVTTEGNHGGVLGLLYQFQKAQTEGRAVGVGI</sequence>
<keyword evidence="14" id="KW-0968">Cytoplasmic vesicle</keyword>
<dbReference type="AlphaFoldDB" id="A0A8E2F723"/>
<feature type="compositionally biased region" description="Polar residues" evidence="20">
    <location>
        <begin position="872"/>
        <end position="883"/>
    </location>
</feature>
<dbReference type="Pfam" id="PF04109">
    <property type="entry name" value="ATG9"/>
    <property type="match status" value="1"/>
</dbReference>
<comment type="catalytic activity">
    <reaction evidence="16">
        <text>a 1,2-diacyl-sn-glycero-3-phosphoethanolamine(in) = a 1,2-diacyl-sn-glycero-3-phosphoethanolamine(out)</text>
        <dbReference type="Rhea" id="RHEA:38895"/>
        <dbReference type="ChEBI" id="CHEBI:64612"/>
    </reaction>
</comment>
<feature type="compositionally biased region" description="Polar residues" evidence="20">
    <location>
        <begin position="820"/>
        <end position="838"/>
    </location>
</feature>
<keyword evidence="12 19" id="KW-0445">Lipid transport</keyword>
<evidence type="ECO:0000256" key="12">
    <source>
        <dbReference type="ARBA" id="ARBA00023055"/>
    </source>
</evidence>
<evidence type="ECO:0000256" key="2">
    <source>
        <dbReference type="ARBA" id="ARBA00004477"/>
    </source>
</evidence>
<evidence type="ECO:0000256" key="8">
    <source>
        <dbReference type="ARBA" id="ARBA00022692"/>
    </source>
</evidence>
<dbReference type="GO" id="GO:0030659">
    <property type="term" value="C:cytoplasmic vesicle membrane"/>
    <property type="evidence" value="ECO:0007669"/>
    <property type="project" value="UniProtKB-SubCell"/>
</dbReference>
<keyword evidence="22" id="KW-1185">Reference proteome</keyword>
<evidence type="ECO:0000256" key="6">
    <source>
        <dbReference type="ARBA" id="ARBA00018074"/>
    </source>
</evidence>
<evidence type="ECO:0000256" key="9">
    <source>
        <dbReference type="ARBA" id="ARBA00022989"/>
    </source>
</evidence>
<dbReference type="GO" id="GO:0005789">
    <property type="term" value="C:endoplasmic reticulum membrane"/>
    <property type="evidence" value="ECO:0007669"/>
    <property type="project" value="UniProtKB-SubCell"/>
</dbReference>
<dbReference type="OrthoDB" id="2020634at2759"/>
<evidence type="ECO:0000256" key="11">
    <source>
        <dbReference type="ARBA" id="ARBA00023034"/>
    </source>
</evidence>
<evidence type="ECO:0000256" key="19">
    <source>
        <dbReference type="RuleBase" id="RU364027"/>
    </source>
</evidence>
<organism evidence="21 22">
    <name type="scientific">Glonium stellatum</name>
    <dbReference type="NCBI Taxonomy" id="574774"/>
    <lineage>
        <taxon>Eukaryota</taxon>
        <taxon>Fungi</taxon>
        <taxon>Dikarya</taxon>
        <taxon>Ascomycota</taxon>
        <taxon>Pezizomycotina</taxon>
        <taxon>Dothideomycetes</taxon>
        <taxon>Pleosporomycetidae</taxon>
        <taxon>Gloniales</taxon>
        <taxon>Gloniaceae</taxon>
        <taxon>Glonium</taxon>
    </lineage>
</organism>
<comment type="subcellular location">
    <subcellularLocation>
        <location evidence="1">Cytoplasmic vesicle membrane</location>
        <topology evidence="1">Multi-pass membrane protein</topology>
    </subcellularLocation>
    <subcellularLocation>
        <location evidence="2">Endoplasmic reticulum membrane</location>
        <topology evidence="2">Multi-pass membrane protein</topology>
    </subcellularLocation>
    <subcellularLocation>
        <location evidence="4">Golgi apparatus membrane</location>
        <topology evidence="4">Multi-pass membrane protein</topology>
    </subcellularLocation>
    <subcellularLocation>
        <location evidence="3 19">Preautophagosomal structure membrane</location>
        <topology evidence="3 19">Multi-pass membrane protein</topology>
    </subcellularLocation>
</comment>
<keyword evidence="9 19" id="KW-1133">Transmembrane helix</keyword>
<feature type="region of interest" description="Disordered" evidence="20">
    <location>
        <begin position="1"/>
        <end position="40"/>
    </location>
</feature>
<evidence type="ECO:0000256" key="1">
    <source>
        <dbReference type="ARBA" id="ARBA00004439"/>
    </source>
</evidence>
<evidence type="ECO:0000313" key="21">
    <source>
        <dbReference type="EMBL" id="OCL11520.1"/>
    </source>
</evidence>
<keyword evidence="7 19" id="KW-0813">Transport</keyword>
<dbReference type="PANTHER" id="PTHR13038">
    <property type="entry name" value="APG9 AUTOPHAGY 9"/>
    <property type="match status" value="1"/>
</dbReference>
<dbReference type="Proteomes" id="UP000250140">
    <property type="component" value="Unassembled WGS sequence"/>
</dbReference>
<feature type="compositionally biased region" description="Acidic residues" evidence="20">
    <location>
        <begin position="884"/>
        <end position="893"/>
    </location>
</feature>
<evidence type="ECO:0000256" key="20">
    <source>
        <dbReference type="SAM" id="MobiDB-lite"/>
    </source>
</evidence>
<keyword evidence="10 19" id="KW-0072">Autophagy</keyword>
<dbReference type="GO" id="GO:0000422">
    <property type="term" value="P:autophagy of mitochondrion"/>
    <property type="evidence" value="ECO:0007669"/>
    <property type="project" value="TreeGrafter"/>
</dbReference>
<feature type="region of interest" description="Disordered" evidence="20">
    <location>
        <begin position="72"/>
        <end position="191"/>
    </location>
</feature>
<evidence type="ECO:0000256" key="14">
    <source>
        <dbReference type="ARBA" id="ARBA00023329"/>
    </source>
</evidence>
<keyword evidence="8 19" id="KW-0812">Transmembrane</keyword>
<reference evidence="21 22" key="1">
    <citation type="journal article" date="2016" name="Nat. Commun.">
        <title>Ectomycorrhizal ecology is imprinted in the genome of the dominant symbiotic fungus Cenococcum geophilum.</title>
        <authorList>
            <consortium name="DOE Joint Genome Institute"/>
            <person name="Peter M."/>
            <person name="Kohler A."/>
            <person name="Ohm R.A."/>
            <person name="Kuo A."/>
            <person name="Krutzmann J."/>
            <person name="Morin E."/>
            <person name="Arend M."/>
            <person name="Barry K.W."/>
            <person name="Binder M."/>
            <person name="Choi C."/>
            <person name="Clum A."/>
            <person name="Copeland A."/>
            <person name="Grisel N."/>
            <person name="Haridas S."/>
            <person name="Kipfer T."/>
            <person name="LaButti K."/>
            <person name="Lindquist E."/>
            <person name="Lipzen A."/>
            <person name="Maire R."/>
            <person name="Meier B."/>
            <person name="Mihaltcheva S."/>
            <person name="Molinier V."/>
            <person name="Murat C."/>
            <person name="Poggeler S."/>
            <person name="Quandt C.A."/>
            <person name="Sperisen C."/>
            <person name="Tritt A."/>
            <person name="Tisserant E."/>
            <person name="Crous P.W."/>
            <person name="Henrissat B."/>
            <person name="Nehls U."/>
            <person name="Egli S."/>
            <person name="Spatafora J.W."/>
            <person name="Grigoriev I.V."/>
            <person name="Martin F.M."/>
        </authorList>
    </citation>
    <scope>NUCLEOTIDE SEQUENCE [LARGE SCALE GENOMIC DNA]</scope>
    <source>
        <strain evidence="21 22">CBS 207.34</strain>
    </source>
</reference>
<dbReference type="GO" id="GO:0034727">
    <property type="term" value="P:piecemeal microautophagy of the nucleus"/>
    <property type="evidence" value="ECO:0007669"/>
    <property type="project" value="TreeGrafter"/>
</dbReference>
<feature type="compositionally biased region" description="Acidic residues" evidence="20">
    <location>
        <begin position="846"/>
        <end position="855"/>
    </location>
</feature>
<feature type="region of interest" description="Disordered" evidence="20">
    <location>
        <begin position="776"/>
        <end position="897"/>
    </location>
</feature>
<evidence type="ECO:0000256" key="17">
    <source>
        <dbReference type="ARBA" id="ARBA00024621"/>
    </source>
</evidence>
<evidence type="ECO:0000256" key="13">
    <source>
        <dbReference type="ARBA" id="ARBA00023136"/>
    </source>
</evidence>
<name>A0A8E2F723_9PEZI</name>
<evidence type="ECO:0000256" key="10">
    <source>
        <dbReference type="ARBA" id="ARBA00023006"/>
    </source>
</evidence>
<evidence type="ECO:0000256" key="3">
    <source>
        <dbReference type="ARBA" id="ARBA00004511"/>
    </source>
</evidence>
<dbReference type="GO" id="GO:0034045">
    <property type="term" value="C:phagophore assembly site membrane"/>
    <property type="evidence" value="ECO:0007669"/>
    <property type="project" value="UniProtKB-SubCell"/>
</dbReference>
<feature type="transmembrane region" description="Helical" evidence="19">
    <location>
        <begin position="571"/>
        <end position="589"/>
    </location>
</feature>
<feature type="transmembrane region" description="Helical" evidence="19">
    <location>
        <begin position="452"/>
        <end position="476"/>
    </location>
</feature>
<dbReference type="GO" id="GO:0006869">
    <property type="term" value="P:lipid transport"/>
    <property type="evidence" value="ECO:0007669"/>
    <property type="project" value="UniProtKB-KW"/>
</dbReference>
<comment type="catalytic activity">
    <reaction evidence="15">
        <text>a 1,2-diacyl-sn-glycero-3-phospho-L-serine(in) = a 1,2-diacyl-sn-glycero-3-phospho-L-serine(out)</text>
        <dbReference type="Rhea" id="RHEA:38663"/>
        <dbReference type="ChEBI" id="CHEBI:57262"/>
    </reaction>
</comment>
<evidence type="ECO:0000313" key="22">
    <source>
        <dbReference type="Proteomes" id="UP000250140"/>
    </source>
</evidence>
<evidence type="ECO:0000256" key="4">
    <source>
        <dbReference type="ARBA" id="ARBA00004653"/>
    </source>
</evidence>
<dbReference type="InterPro" id="IPR007241">
    <property type="entry name" value="Autophagy-rel_prot_9"/>
</dbReference>
<keyword evidence="11" id="KW-0333">Golgi apparatus</keyword>
<proteinExistence type="inferred from homology"/>
<comment type="catalytic activity">
    <reaction evidence="17">
        <text>a 1,2-diacyl-sn-glycero-3-phospho-(1D-myo-inositol-3-phosphate)(in) = a 1,2-diacyl-sn-glycero-3-phospho-(1D-myo-inositol-3-phosphate)(out)</text>
        <dbReference type="Rhea" id="RHEA:67920"/>
        <dbReference type="ChEBI" id="CHEBI:58088"/>
    </reaction>
</comment>
<evidence type="ECO:0000256" key="7">
    <source>
        <dbReference type="ARBA" id="ARBA00022448"/>
    </source>
</evidence>
<keyword evidence="13 19" id="KW-0472">Membrane</keyword>
<dbReference type="EMBL" id="KV749029">
    <property type="protein sequence ID" value="OCL11520.1"/>
    <property type="molecule type" value="Genomic_DNA"/>
</dbReference>
<dbReference type="PANTHER" id="PTHR13038:SF10">
    <property type="entry name" value="AUTOPHAGY-RELATED PROTEIN 9"/>
    <property type="match status" value="1"/>
</dbReference>
<dbReference type="GO" id="GO:0034497">
    <property type="term" value="P:protein localization to phagophore assembly site"/>
    <property type="evidence" value="ECO:0007669"/>
    <property type="project" value="TreeGrafter"/>
</dbReference>
<gene>
    <name evidence="21" type="ORF">AOQ84DRAFT_313690</name>
</gene>
<feature type="transmembrane region" description="Helical" evidence="19">
    <location>
        <begin position="279"/>
        <end position="299"/>
    </location>
</feature>
<protein>
    <recommendedName>
        <fullName evidence="6 19">Autophagy-related protein 9</fullName>
    </recommendedName>
</protein>
<dbReference type="GO" id="GO:0005776">
    <property type="term" value="C:autophagosome"/>
    <property type="evidence" value="ECO:0007669"/>
    <property type="project" value="TreeGrafter"/>
</dbReference>
<comment type="similarity">
    <text evidence="5 19">Belongs to the ATG9 family.</text>
</comment>
<evidence type="ECO:0000256" key="5">
    <source>
        <dbReference type="ARBA" id="ARBA00006185"/>
    </source>
</evidence>
<dbReference type="GO" id="GO:0000139">
    <property type="term" value="C:Golgi membrane"/>
    <property type="evidence" value="ECO:0007669"/>
    <property type="project" value="UniProtKB-SubCell"/>
</dbReference>
<evidence type="ECO:0000256" key="16">
    <source>
        <dbReference type="ARBA" id="ARBA00024615"/>
    </source>
</evidence>
<feature type="transmembrane region" description="Helical" evidence="19">
    <location>
        <begin position="236"/>
        <end position="259"/>
    </location>
</feature>
<dbReference type="GO" id="GO:0061709">
    <property type="term" value="P:reticulophagy"/>
    <property type="evidence" value="ECO:0007669"/>
    <property type="project" value="TreeGrafter"/>
</dbReference>
<comment type="function">
    <text evidence="19">Phospholipid scramblase involved in autophagy. Cycles between the preautophagosomal structure/phagophore assembly site (PAS) and the cytoplasmic vesicle pool and supplies membrane for the growing autophagosome. Lipid scramblase activity plays a key role in preautophagosomal structure/phagophore assembly by distributing the phospholipids that arrive through ATG2 from the cytoplasmic to the luminal leaflet of the bilayer, thereby driving autophagosomal membrane expansion.</text>
</comment>
<feature type="transmembrane region" description="Helical" evidence="19">
    <location>
        <begin position="641"/>
        <end position="660"/>
    </location>
</feature>